<evidence type="ECO:0000313" key="3">
    <source>
        <dbReference type="Proteomes" id="UP000593758"/>
    </source>
</evidence>
<reference evidence="2 3" key="1">
    <citation type="submission" date="2020-10" db="EMBL/GenBank/DDBJ databases">
        <title>Haloactinobacterium sp. RN3S43, a bacterium isolated from saline soil.</title>
        <authorList>
            <person name="Sun J.-Q."/>
        </authorList>
    </citation>
    <scope>NUCLEOTIDE SEQUENCE [LARGE SCALE GENOMIC DNA]</scope>
    <source>
        <strain evidence="2 3">RN3S43</strain>
    </source>
</reference>
<evidence type="ECO:0000256" key="1">
    <source>
        <dbReference type="SAM" id="MobiDB-lite"/>
    </source>
</evidence>
<name>A0A7M1SUV5_9MICO</name>
<accession>A0A7M1SUV5</accession>
<protein>
    <submittedName>
        <fullName evidence="2">Uncharacterized protein</fullName>
    </submittedName>
</protein>
<dbReference type="Proteomes" id="UP000593758">
    <property type="component" value="Chromosome"/>
</dbReference>
<dbReference type="KEGG" id="halt:IM660_17710"/>
<dbReference type="AlphaFoldDB" id="A0A7M1SUV5"/>
<feature type="compositionally biased region" description="Basic and acidic residues" evidence="1">
    <location>
        <begin position="1"/>
        <end position="25"/>
    </location>
</feature>
<evidence type="ECO:0000313" key="2">
    <source>
        <dbReference type="EMBL" id="QOR70403.1"/>
    </source>
</evidence>
<proteinExistence type="predicted"/>
<organism evidence="2 3">
    <name type="scientific">Ruania alkalisoli</name>
    <dbReference type="NCBI Taxonomy" id="2779775"/>
    <lineage>
        <taxon>Bacteria</taxon>
        <taxon>Bacillati</taxon>
        <taxon>Actinomycetota</taxon>
        <taxon>Actinomycetes</taxon>
        <taxon>Micrococcales</taxon>
        <taxon>Ruaniaceae</taxon>
        <taxon>Ruania</taxon>
    </lineage>
</organism>
<keyword evidence="3" id="KW-1185">Reference proteome</keyword>
<gene>
    <name evidence="2" type="ORF">IM660_17710</name>
</gene>
<feature type="region of interest" description="Disordered" evidence="1">
    <location>
        <begin position="1"/>
        <end position="42"/>
    </location>
</feature>
<dbReference type="EMBL" id="CP063169">
    <property type="protein sequence ID" value="QOR70403.1"/>
    <property type="molecule type" value="Genomic_DNA"/>
</dbReference>
<dbReference type="RefSeq" id="WP_193497084.1">
    <property type="nucleotide sequence ID" value="NZ_CP063169.1"/>
</dbReference>
<sequence>MTDAAEQHLRDEADYVSADEKRMYQEGRGYPKNARPFSPEQTRRRLGDLVEVAIRCGRIVERGHAAFLADDTDGELLRAAAERYLITIGNIVEKLHSDYKDIFPQRPVACRHRDAKSRRTPQ</sequence>